<proteinExistence type="predicted"/>
<feature type="signal peptide" evidence="1">
    <location>
        <begin position="1"/>
        <end position="18"/>
    </location>
</feature>
<reference evidence="2" key="1">
    <citation type="submission" date="2023-06" db="EMBL/GenBank/DDBJ databases">
        <title>Genomic analysis of the entomopathogenic nematode Steinernema hermaphroditum.</title>
        <authorList>
            <person name="Schwarz E.M."/>
            <person name="Heppert J.K."/>
            <person name="Baniya A."/>
            <person name="Schwartz H.T."/>
            <person name="Tan C.-H."/>
            <person name="Antoshechkin I."/>
            <person name="Sternberg P.W."/>
            <person name="Goodrich-Blair H."/>
            <person name="Dillman A.R."/>
        </authorList>
    </citation>
    <scope>NUCLEOTIDE SEQUENCE</scope>
    <source>
        <strain evidence="2">PS9179</strain>
        <tissue evidence="2">Whole animal</tissue>
    </source>
</reference>
<comment type="caution">
    <text evidence="2">The sequence shown here is derived from an EMBL/GenBank/DDBJ whole genome shotgun (WGS) entry which is preliminary data.</text>
</comment>
<sequence>MRTLFTAICLLSWPYGAALMDYIPIEPMEGRRLGEVPWILEATYHPERVHISRASVDKFEKYRELTCRKSENEDEYMNQYFEWEEIEFNKALRDTLVNGEKELNSPMGHQIMRTVSKEMLDTKYTSKCRPPADHETEQEKVDKFTANIKEMNEFEDDLINRVFYRRQHIEKYYIPT</sequence>
<keyword evidence="3" id="KW-1185">Reference proteome</keyword>
<name>A0AA39HMQ5_9BILA</name>
<dbReference type="AlphaFoldDB" id="A0AA39HMQ5"/>
<evidence type="ECO:0000256" key="1">
    <source>
        <dbReference type="SAM" id="SignalP"/>
    </source>
</evidence>
<gene>
    <name evidence="2" type="ORF">QR680_004125</name>
</gene>
<evidence type="ECO:0000313" key="2">
    <source>
        <dbReference type="EMBL" id="KAK0408730.1"/>
    </source>
</evidence>
<feature type="chain" id="PRO_5041240879" description="Cathepsin propeptide inhibitor domain-containing protein" evidence="1">
    <location>
        <begin position="19"/>
        <end position="176"/>
    </location>
</feature>
<dbReference type="Proteomes" id="UP001175271">
    <property type="component" value="Unassembled WGS sequence"/>
</dbReference>
<keyword evidence="1" id="KW-0732">Signal</keyword>
<evidence type="ECO:0000313" key="3">
    <source>
        <dbReference type="Proteomes" id="UP001175271"/>
    </source>
</evidence>
<dbReference type="EMBL" id="JAUCMV010000003">
    <property type="protein sequence ID" value="KAK0408730.1"/>
    <property type="molecule type" value="Genomic_DNA"/>
</dbReference>
<protein>
    <recommendedName>
        <fullName evidence="4">Cathepsin propeptide inhibitor domain-containing protein</fullName>
    </recommendedName>
</protein>
<evidence type="ECO:0008006" key="4">
    <source>
        <dbReference type="Google" id="ProtNLM"/>
    </source>
</evidence>
<accession>A0AA39HMQ5</accession>
<organism evidence="2 3">
    <name type="scientific">Steinernema hermaphroditum</name>
    <dbReference type="NCBI Taxonomy" id="289476"/>
    <lineage>
        <taxon>Eukaryota</taxon>
        <taxon>Metazoa</taxon>
        <taxon>Ecdysozoa</taxon>
        <taxon>Nematoda</taxon>
        <taxon>Chromadorea</taxon>
        <taxon>Rhabditida</taxon>
        <taxon>Tylenchina</taxon>
        <taxon>Panagrolaimomorpha</taxon>
        <taxon>Strongyloidoidea</taxon>
        <taxon>Steinernematidae</taxon>
        <taxon>Steinernema</taxon>
    </lineage>
</organism>